<dbReference type="EMBL" id="RQXU01000011">
    <property type="protein sequence ID" value="RRH86759.1"/>
    <property type="molecule type" value="Genomic_DNA"/>
</dbReference>
<comment type="caution">
    <text evidence="1">The sequence shown here is derived from an EMBL/GenBank/DDBJ whole genome shotgun (WGS) entry which is preliminary data.</text>
</comment>
<dbReference type="AlphaFoldDB" id="A0A3P3EK35"/>
<sequence length="65" mass="7472">MSSHHAQPSSLPTHWTPEQVLAVFECLHALREQLWSMYGSAAQQAWRDQLAPHLPLPEFDPDHPF</sequence>
<reference evidence="1 2" key="1">
    <citation type="submission" date="2018-11" db="EMBL/GenBank/DDBJ databases">
        <title>The genome of Variovorax sp T529.</title>
        <authorList>
            <person name="Gao J."/>
        </authorList>
    </citation>
    <scope>NUCLEOTIDE SEQUENCE [LARGE SCALE GENOMIC DNA]</scope>
    <source>
        <strain evidence="1 2">T529</strain>
    </source>
</reference>
<organism evidence="1 2">
    <name type="scientific">Variovorax beijingensis</name>
    <dbReference type="NCBI Taxonomy" id="2496117"/>
    <lineage>
        <taxon>Bacteria</taxon>
        <taxon>Pseudomonadati</taxon>
        <taxon>Pseudomonadota</taxon>
        <taxon>Betaproteobacteria</taxon>
        <taxon>Burkholderiales</taxon>
        <taxon>Comamonadaceae</taxon>
        <taxon>Variovorax</taxon>
    </lineage>
</organism>
<dbReference type="Proteomes" id="UP000271590">
    <property type="component" value="Unassembled WGS sequence"/>
</dbReference>
<protein>
    <submittedName>
        <fullName evidence="1">Uncharacterized protein</fullName>
    </submittedName>
</protein>
<proteinExistence type="predicted"/>
<name>A0A3P3EK35_9BURK</name>
<evidence type="ECO:0000313" key="1">
    <source>
        <dbReference type="EMBL" id="RRH86759.1"/>
    </source>
</evidence>
<evidence type="ECO:0000313" key="2">
    <source>
        <dbReference type="Proteomes" id="UP000271590"/>
    </source>
</evidence>
<gene>
    <name evidence="1" type="ORF">EH244_19285</name>
</gene>
<dbReference type="RefSeq" id="WP_124959976.1">
    <property type="nucleotide sequence ID" value="NZ_CBFHCE010000109.1"/>
</dbReference>
<accession>A0A3P3EK35</accession>